<dbReference type="InterPro" id="IPR010982">
    <property type="entry name" value="Lambda_DNA-bd_dom_sf"/>
</dbReference>
<dbReference type="RefSeq" id="WP_264208425.1">
    <property type="nucleotide sequence ID" value="NZ_JAOZEW010000033.1"/>
</dbReference>
<feature type="domain" description="HTH cro/C1-type" evidence="1">
    <location>
        <begin position="6"/>
        <end position="60"/>
    </location>
</feature>
<dbReference type="PROSITE" id="PS50943">
    <property type="entry name" value="HTH_CROC1"/>
    <property type="match status" value="1"/>
</dbReference>
<keyword evidence="3" id="KW-1185">Reference proteome</keyword>
<evidence type="ECO:0000259" key="1">
    <source>
        <dbReference type="PROSITE" id="PS50943"/>
    </source>
</evidence>
<dbReference type="SUPFAM" id="SSF47413">
    <property type="entry name" value="lambda repressor-like DNA-binding domains"/>
    <property type="match status" value="1"/>
</dbReference>
<comment type="caution">
    <text evidence="2">The sequence shown here is derived from an EMBL/GenBank/DDBJ whole genome shotgun (WGS) entry which is preliminary data.</text>
</comment>
<dbReference type="InterPro" id="IPR001387">
    <property type="entry name" value="Cro/C1-type_HTH"/>
</dbReference>
<name>A0A9X2ZGM9_9FLAO</name>
<dbReference type="Pfam" id="PF01381">
    <property type="entry name" value="HTH_3"/>
    <property type="match status" value="1"/>
</dbReference>
<dbReference type="AlphaFoldDB" id="A0A9X2ZGM9"/>
<dbReference type="SMART" id="SM00530">
    <property type="entry name" value="HTH_XRE"/>
    <property type="match status" value="1"/>
</dbReference>
<reference evidence="2" key="1">
    <citation type="submission" date="2022-10" db="EMBL/GenBank/DDBJ databases">
        <title>Two novel species of Flavobacterium.</title>
        <authorList>
            <person name="Liu Q."/>
            <person name="Xin Y.-H."/>
        </authorList>
    </citation>
    <scope>NUCLEOTIDE SEQUENCE</scope>
    <source>
        <strain evidence="2">LS1R49</strain>
    </source>
</reference>
<dbReference type="Proteomes" id="UP001151079">
    <property type="component" value="Unassembled WGS sequence"/>
</dbReference>
<dbReference type="EMBL" id="JAOZEW010000033">
    <property type="protein sequence ID" value="MCV9930350.1"/>
    <property type="molecule type" value="Genomic_DNA"/>
</dbReference>
<organism evidence="2 3">
    <name type="scientific">Flavobacterium shii</name>
    <dbReference type="NCBI Taxonomy" id="2987687"/>
    <lineage>
        <taxon>Bacteria</taxon>
        <taxon>Pseudomonadati</taxon>
        <taxon>Bacteroidota</taxon>
        <taxon>Flavobacteriia</taxon>
        <taxon>Flavobacteriales</taxon>
        <taxon>Flavobacteriaceae</taxon>
        <taxon>Flavobacterium</taxon>
    </lineage>
</organism>
<gene>
    <name evidence="2" type="ORF">OIU83_22010</name>
</gene>
<evidence type="ECO:0000313" key="2">
    <source>
        <dbReference type="EMBL" id="MCV9930350.1"/>
    </source>
</evidence>
<dbReference type="GO" id="GO:0003677">
    <property type="term" value="F:DNA binding"/>
    <property type="evidence" value="ECO:0007669"/>
    <property type="project" value="InterPro"/>
</dbReference>
<sequence>MIKQKLINRRIEINKTQEEIAYQLGITQSQYSRRESGTIKMTKSEWNSLMKILDTNLETIYEPEDGIYILKNDESANNTGLHYNEYHEFTLSIMKKYIEKLEDENRFLKSKTESL</sequence>
<protein>
    <submittedName>
        <fullName evidence="2">Helix-turn-helix transcriptional regulator</fullName>
    </submittedName>
</protein>
<accession>A0A9X2ZGM9</accession>
<evidence type="ECO:0000313" key="3">
    <source>
        <dbReference type="Proteomes" id="UP001151079"/>
    </source>
</evidence>
<dbReference type="CDD" id="cd00093">
    <property type="entry name" value="HTH_XRE"/>
    <property type="match status" value="1"/>
</dbReference>
<dbReference type="Gene3D" id="1.10.260.40">
    <property type="entry name" value="lambda repressor-like DNA-binding domains"/>
    <property type="match status" value="1"/>
</dbReference>
<proteinExistence type="predicted"/>